<evidence type="ECO:0000256" key="2">
    <source>
        <dbReference type="ARBA" id="ARBA00022679"/>
    </source>
</evidence>
<dbReference type="SUPFAM" id="SSF53335">
    <property type="entry name" value="S-adenosyl-L-methionine-dependent methyltransferases"/>
    <property type="match status" value="1"/>
</dbReference>
<evidence type="ECO:0000256" key="1">
    <source>
        <dbReference type="ARBA" id="ARBA00022603"/>
    </source>
</evidence>
<name>A0A6J6C6T4_9ZZZZ</name>
<dbReference type="InterPro" id="IPR007848">
    <property type="entry name" value="Small_mtfrase_dom"/>
</dbReference>
<dbReference type="InterPro" id="IPR046977">
    <property type="entry name" value="RsmC/RlmG"/>
</dbReference>
<organism evidence="4">
    <name type="scientific">freshwater metagenome</name>
    <dbReference type="NCBI Taxonomy" id="449393"/>
    <lineage>
        <taxon>unclassified sequences</taxon>
        <taxon>metagenomes</taxon>
        <taxon>ecological metagenomes</taxon>
    </lineage>
</organism>
<dbReference type="Gene3D" id="3.40.50.150">
    <property type="entry name" value="Vaccinia Virus protein VP39"/>
    <property type="match status" value="1"/>
</dbReference>
<dbReference type="PANTHER" id="PTHR47816">
    <property type="entry name" value="RIBOSOMAL RNA SMALL SUBUNIT METHYLTRANSFERASE C"/>
    <property type="match status" value="1"/>
</dbReference>
<dbReference type="PANTHER" id="PTHR47816:SF4">
    <property type="entry name" value="RIBOSOMAL RNA SMALL SUBUNIT METHYLTRANSFERASE C"/>
    <property type="match status" value="1"/>
</dbReference>
<evidence type="ECO:0000313" key="4">
    <source>
        <dbReference type="EMBL" id="CAB4547071.1"/>
    </source>
</evidence>
<dbReference type="GO" id="GO:0032259">
    <property type="term" value="P:methylation"/>
    <property type="evidence" value="ECO:0007669"/>
    <property type="project" value="UniProtKB-KW"/>
</dbReference>
<dbReference type="InterPro" id="IPR029063">
    <property type="entry name" value="SAM-dependent_MTases_sf"/>
</dbReference>
<keyword evidence="1" id="KW-0489">Methyltransferase</keyword>
<dbReference type="GO" id="GO:0008757">
    <property type="term" value="F:S-adenosylmethionine-dependent methyltransferase activity"/>
    <property type="evidence" value="ECO:0007669"/>
    <property type="project" value="InterPro"/>
</dbReference>
<dbReference type="CDD" id="cd02440">
    <property type="entry name" value="AdoMet_MTases"/>
    <property type="match status" value="1"/>
</dbReference>
<dbReference type="AlphaFoldDB" id="A0A6J6C6T4"/>
<gene>
    <name evidence="4" type="ORF">UFOPK1537_00049</name>
</gene>
<feature type="domain" description="Methyltransferase small" evidence="3">
    <location>
        <begin position="30"/>
        <end position="178"/>
    </location>
</feature>
<keyword evidence="2" id="KW-0808">Transferase</keyword>
<dbReference type="EMBL" id="CAEZSX010000003">
    <property type="protein sequence ID" value="CAB4547071.1"/>
    <property type="molecule type" value="Genomic_DNA"/>
</dbReference>
<protein>
    <submittedName>
        <fullName evidence="4">Unannotated protein</fullName>
    </submittedName>
</protein>
<accession>A0A6J6C6T4</accession>
<sequence>MSSDHYFSQEPKSDYQPKQIELNVAGEVFQVTTASGTFSPLRLDVGTSVLLDHLELAPQDGNILDLGCGWGPIALNLAKNSPKAKIWAVDVNSRSLELTDLNAKTLGITNIQTETPDDVPADVRFSGIWSNPPIRVGKKELHALLLNWLPRLEKSGSAYLVVQKKLGSDSLQKWLTETLTGGYDVSRLTSVKTYRIIRVLKTT</sequence>
<proteinExistence type="predicted"/>
<evidence type="ECO:0000259" key="3">
    <source>
        <dbReference type="Pfam" id="PF05175"/>
    </source>
</evidence>
<dbReference type="Pfam" id="PF05175">
    <property type="entry name" value="MTS"/>
    <property type="match status" value="1"/>
</dbReference>
<reference evidence="4" key="1">
    <citation type="submission" date="2020-05" db="EMBL/GenBank/DDBJ databases">
        <authorList>
            <person name="Chiriac C."/>
            <person name="Salcher M."/>
            <person name="Ghai R."/>
            <person name="Kavagutti S V."/>
        </authorList>
    </citation>
    <scope>NUCLEOTIDE SEQUENCE</scope>
</reference>